<dbReference type="OrthoDB" id="6930543at2759"/>
<evidence type="ECO:0000256" key="1">
    <source>
        <dbReference type="SAM" id="Phobius"/>
    </source>
</evidence>
<evidence type="ECO:0000313" key="2">
    <source>
        <dbReference type="Proteomes" id="UP000322000"/>
    </source>
</evidence>
<feature type="transmembrane region" description="Helical" evidence="1">
    <location>
        <begin position="113"/>
        <end position="131"/>
    </location>
</feature>
<keyword evidence="1" id="KW-0812">Transmembrane</keyword>
<evidence type="ECO:0000313" key="4">
    <source>
        <dbReference type="RefSeq" id="XP_026724744.1"/>
    </source>
</evidence>
<dbReference type="KEGG" id="tnl:113491777"/>
<dbReference type="AlphaFoldDB" id="A0A7E5V8Y4"/>
<dbReference type="RefSeq" id="XP_026724744.1">
    <property type="nucleotide sequence ID" value="XM_026868943.1"/>
</dbReference>
<keyword evidence="1" id="KW-1133">Transmembrane helix</keyword>
<keyword evidence="2" id="KW-1185">Reference proteome</keyword>
<dbReference type="Proteomes" id="UP000322000">
    <property type="component" value="Chromosome 3"/>
</dbReference>
<keyword evidence="1" id="KW-0472">Membrane</keyword>
<accession>A0A7E5V8Y4</accession>
<proteinExistence type="predicted"/>
<dbReference type="KEGG" id="tnl:113491778"/>
<feature type="transmembrane region" description="Helical" evidence="1">
    <location>
        <begin position="36"/>
        <end position="55"/>
    </location>
</feature>
<sequence>MWLSFGISTYYYVATMFGVIYHVLYENEKKYINIPVILYFWAYYVSFIFVMLVASNDLSNEGLKLTRRLSELYCKTSINLTSDTKLLKDLYILVKNNPIQIKCRPNTAVGTNIIPILMSICVSYAIVVLQFSQL</sequence>
<organism evidence="2 4">
    <name type="scientific">Trichoplusia ni</name>
    <name type="common">Cabbage looper</name>
    <dbReference type="NCBI Taxonomy" id="7111"/>
    <lineage>
        <taxon>Eukaryota</taxon>
        <taxon>Metazoa</taxon>
        <taxon>Ecdysozoa</taxon>
        <taxon>Arthropoda</taxon>
        <taxon>Hexapoda</taxon>
        <taxon>Insecta</taxon>
        <taxon>Pterygota</taxon>
        <taxon>Neoptera</taxon>
        <taxon>Endopterygota</taxon>
        <taxon>Lepidoptera</taxon>
        <taxon>Glossata</taxon>
        <taxon>Ditrysia</taxon>
        <taxon>Noctuoidea</taxon>
        <taxon>Noctuidae</taxon>
        <taxon>Plusiinae</taxon>
        <taxon>Trichoplusia</taxon>
    </lineage>
</organism>
<evidence type="ECO:0000313" key="3">
    <source>
        <dbReference type="RefSeq" id="XP_026724743.1"/>
    </source>
</evidence>
<dbReference type="GeneID" id="113491778"/>
<gene>
    <name evidence="4" type="primary">LOC113491778</name>
    <name evidence="3" type="synonym">LOC113491777</name>
</gene>
<protein>
    <submittedName>
        <fullName evidence="3">Uncharacterized protein LOC113491777</fullName>
    </submittedName>
    <submittedName>
        <fullName evidence="4">Uncharacterized protein LOC113491778</fullName>
    </submittedName>
</protein>
<feature type="transmembrane region" description="Helical" evidence="1">
    <location>
        <begin position="6"/>
        <end position="24"/>
    </location>
</feature>
<dbReference type="RefSeq" id="XP_026724743.1">
    <property type="nucleotide sequence ID" value="XM_026868942.1"/>
</dbReference>
<reference evidence="3 4" key="1">
    <citation type="submission" date="2025-04" db="UniProtKB">
        <authorList>
            <consortium name="RefSeq"/>
        </authorList>
    </citation>
    <scope>IDENTIFICATION</scope>
</reference>
<name>A0A7E5V8Y4_TRINI</name>